<dbReference type="RefSeq" id="WP_272458858.1">
    <property type="nucleotide sequence ID" value="NZ_JAGTJJ010000016.1"/>
</dbReference>
<evidence type="ECO:0000259" key="1">
    <source>
        <dbReference type="Pfam" id="PF00534"/>
    </source>
</evidence>
<dbReference type="InterPro" id="IPR001296">
    <property type="entry name" value="Glyco_trans_1"/>
</dbReference>
<dbReference type="AlphaFoldDB" id="A0A9X3X7Y0"/>
<name>A0A9X3X7Y0_9BACT</name>
<evidence type="ECO:0000313" key="2">
    <source>
        <dbReference type="EMBL" id="MDC3983868.1"/>
    </source>
</evidence>
<dbReference type="GO" id="GO:0016758">
    <property type="term" value="F:hexosyltransferase activity"/>
    <property type="evidence" value="ECO:0007669"/>
    <property type="project" value="TreeGrafter"/>
</dbReference>
<dbReference type="CDD" id="cd03801">
    <property type="entry name" value="GT4_PimA-like"/>
    <property type="match status" value="1"/>
</dbReference>
<dbReference type="EMBL" id="JAGTJJ010000016">
    <property type="protein sequence ID" value="MDC3983868.1"/>
    <property type="molecule type" value="Genomic_DNA"/>
</dbReference>
<proteinExistence type="predicted"/>
<keyword evidence="3" id="KW-1185">Reference proteome</keyword>
<protein>
    <submittedName>
        <fullName evidence="2">Glycosyltransferase family 4 protein</fullName>
    </submittedName>
</protein>
<dbReference type="Proteomes" id="UP001151081">
    <property type="component" value="Unassembled WGS sequence"/>
</dbReference>
<sequence length="390" mass="42938">MVRIAILATHPIQYQAPLYRALAAREDVAIKLFFCWDFGVKETRDPGFGKTIRWDVPLLEGYDHEFVPNVSKRPGTDHFFGLVNPGAFSRMSAFRPDVIIVHGYAHATEHDVMLRARQKGIPVLLRGESNLLAERPAHISLAKRLALPPIFRRLGGALAIGTLSAHYFEHYGVPKERVFIAPYTVDNSFFQSQTGSVREEARAFRKELGIPEDDLVVNYAAKLIPVKGCADLIRAFAARPRPNAHLVLIGDGPLRGELESLARSLSARVHFVGFVNQKRMPAAYALGDVFALPSRFEPWGLAVNEAMNLGLPIIASDQVGAVPDLVGPDNGWVFPAGSVPALTRVLDEALAHPDARVSRGKASLRRIAAWDIPHTAEGFVRAARAVWSRS</sequence>
<evidence type="ECO:0000313" key="3">
    <source>
        <dbReference type="Proteomes" id="UP001151081"/>
    </source>
</evidence>
<dbReference type="Gene3D" id="3.40.50.2000">
    <property type="entry name" value="Glycogen Phosphorylase B"/>
    <property type="match status" value="2"/>
</dbReference>
<dbReference type="SUPFAM" id="SSF53756">
    <property type="entry name" value="UDP-Glycosyltransferase/glycogen phosphorylase"/>
    <property type="match status" value="1"/>
</dbReference>
<feature type="domain" description="Glycosyl transferase family 1" evidence="1">
    <location>
        <begin position="203"/>
        <end position="362"/>
    </location>
</feature>
<gene>
    <name evidence="2" type="ORF">KEG57_25385</name>
</gene>
<dbReference type="PANTHER" id="PTHR45947">
    <property type="entry name" value="SULFOQUINOVOSYL TRANSFERASE SQD2"/>
    <property type="match status" value="1"/>
</dbReference>
<dbReference type="PANTHER" id="PTHR45947:SF3">
    <property type="entry name" value="SULFOQUINOVOSYL TRANSFERASE SQD2"/>
    <property type="match status" value="1"/>
</dbReference>
<dbReference type="InterPro" id="IPR050194">
    <property type="entry name" value="Glycosyltransferase_grp1"/>
</dbReference>
<organism evidence="2 3">
    <name type="scientific">Polyangium jinanense</name>
    <dbReference type="NCBI Taxonomy" id="2829994"/>
    <lineage>
        <taxon>Bacteria</taxon>
        <taxon>Pseudomonadati</taxon>
        <taxon>Myxococcota</taxon>
        <taxon>Polyangia</taxon>
        <taxon>Polyangiales</taxon>
        <taxon>Polyangiaceae</taxon>
        <taxon>Polyangium</taxon>
    </lineage>
</organism>
<dbReference type="Pfam" id="PF00534">
    <property type="entry name" value="Glycos_transf_1"/>
    <property type="match status" value="1"/>
</dbReference>
<accession>A0A9X3X7Y0</accession>
<reference evidence="2 3" key="1">
    <citation type="submission" date="2021-04" db="EMBL/GenBank/DDBJ databases">
        <title>Genome analysis of Polyangium sp.</title>
        <authorList>
            <person name="Li Y."/>
            <person name="Wang J."/>
        </authorList>
    </citation>
    <scope>NUCLEOTIDE SEQUENCE [LARGE SCALE GENOMIC DNA]</scope>
    <source>
        <strain evidence="2 3">SDU14</strain>
    </source>
</reference>
<comment type="caution">
    <text evidence="2">The sequence shown here is derived from an EMBL/GenBank/DDBJ whole genome shotgun (WGS) entry which is preliminary data.</text>
</comment>